<name>A0A2S7WGF8_9FLAO</name>
<sequence>MKMIKLTITILVLLCFVYSNLNAQKTEGIIYYKSKINSKKLDEYLTNKRKSIKNKNVIESLDKVFLYTKSINSTISFSKGEALFVVENKLDVDINDLGQRVLKTVSGGEREYYFNDKNKTYLIKDCEALGECFIFDNTYLEWQLTQETKTINGYKSYKATRSNGKVIAWYTPSIPLGFGPKGEYGLPGLILELEIGNVIFNASKIVLNPKEVIKIEEPKGGKRVSKEEYEVIMDKAKKSVFGN</sequence>
<dbReference type="Proteomes" id="UP000239068">
    <property type="component" value="Unassembled WGS sequence"/>
</dbReference>
<gene>
    <name evidence="1" type="ORF">BTO16_12480</name>
</gene>
<evidence type="ECO:0000313" key="2">
    <source>
        <dbReference type="Proteomes" id="UP000239068"/>
    </source>
</evidence>
<dbReference type="InterPro" id="IPR005901">
    <property type="entry name" value="GLPGLI"/>
</dbReference>
<dbReference type="AlphaFoldDB" id="A0A2S7WGF8"/>
<evidence type="ECO:0000313" key="1">
    <source>
        <dbReference type="EMBL" id="PQJ76694.1"/>
    </source>
</evidence>
<dbReference type="Pfam" id="PF09697">
    <property type="entry name" value="Porph_ging"/>
    <property type="match status" value="1"/>
</dbReference>
<comment type="caution">
    <text evidence="1">The sequence shown here is derived from an EMBL/GenBank/DDBJ whole genome shotgun (WGS) entry which is preliminary data.</text>
</comment>
<protein>
    <submittedName>
        <fullName evidence="1">GLPGLI family protein</fullName>
    </submittedName>
</protein>
<organism evidence="1 2">
    <name type="scientific">Polaribacter glomeratus</name>
    <dbReference type="NCBI Taxonomy" id="102"/>
    <lineage>
        <taxon>Bacteria</taxon>
        <taxon>Pseudomonadati</taxon>
        <taxon>Bacteroidota</taxon>
        <taxon>Flavobacteriia</taxon>
        <taxon>Flavobacteriales</taxon>
        <taxon>Flavobacteriaceae</taxon>
    </lineage>
</organism>
<reference evidence="1 2" key="1">
    <citation type="submission" date="2016-12" db="EMBL/GenBank/DDBJ databases">
        <title>Trade-off between light-utilization and light-protection in marine flavobacteria.</title>
        <authorList>
            <person name="Kumagai Y."/>
            <person name="Yoshizawa S."/>
            <person name="Kogure K."/>
            <person name="Iwasaki W."/>
        </authorList>
    </citation>
    <scope>NUCLEOTIDE SEQUENCE [LARGE SCALE GENOMIC DNA]</scope>
    <source>
        <strain evidence="1 2">ATCC 43844</strain>
    </source>
</reference>
<dbReference type="NCBIfam" id="TIGR01200">
    <property type="entry name" value="GLPGLI"/>
    <property type="match status" value="1"/>
</dbReference>
<keyword evidence="2" id="KW-1185">Reference proteome</keyword>
<dbReference type="EMBL" id="MSCM01000002">
    <property type="protein sequence ID" value="PQJ76694.1"/>
    <property type="molecule type" value="Genomic_DNA"/>
</dbReference>
<accession>A0A2S7WGF8</accession>
<proteinExistence type="predicted"/>